<proteinExistence type="predicted"/>
<dbReference type="Proteomes" id="UP000299102">
    <property type="component" value="Unassembled WGS sequence"/>
</dbReference>
<evidence type="ECO:0000313" key="1">
    <source>
        <dbReference type="EMBL" id="GBO99585.1"/>
    </source>
</evidence>
<dbReference type="EMBL" id="BGZK01000003">
    <property type="protein sequence ID" value="GBO99585.1"/>
    <property type="molecule type" value="Genomic_DNA"/>
</dbReference>
<name>A0A4C1SCL0_EUMVA</name>
<sequence length="181" mass="20640">MYGSKSWVCRRKNERMINAVEMCSMCGVSLKDRCRNSVVRERCGLKEDVVSRVEMGGTNQRPRTAVVVTVRLRIGGTKRKWRLCVKYAKCIVTFPRLKCMQLICTGGCAIYNLQRNWCIRRSCTPTTTCEARAAINKSNEHRNAIHHFAHTPQESVLRGECEGKSEVWAYATVLKSSLHNI</sequence>
<organism evidence="1 2">
    <name type="scientific">Eumeta variegata</name>
    <name type="common">Bagworm moth</name>
    <name type="synonym">Eumeta japonica</name>
    <dbReference type="NCBI Taxonomy" id="151549"/>
    <lineage>
        <taxon>Eukaryota</taxon>
        <taxon>Metazoa</taxon>
        <taxon>Ecdysozoa</taxon>
        <taxon>Arthropoda</taxon>
        <taxon>Hexapoda</taxon>
        <taxon>Insecta</taxon>
        <taxon>Pterygota</taxon>
        <taxon>Neoptera</taxon>
        <taxon>Endopterygota</taxon>
        <taxon>Lepidoptera</taxon>
        <taxon>Glossata</taxon>
        <taxon>Ditrysia</taxon>
        <taxon>Tineoidea</taxon>
        <taxon>Psychidae</taxon>
        <taxon>Oiketicinae</taxon>
        <taxon>Eumeta</taxon>
    </lineage>
</organism>
<dbReference type="OrthoDB" id="425681at2759"/>
<keyword evidence="2" id="KW-1185">Reference proteome</keyword>
<reference evidence="1 2" key="1">
    <citation type="journal article" date="2019" name="Commun. Biol.">
        <title>The bagworm genome reveals a unique fibroin gene that provides high tensile strength.</title>
        <authorList>
            <person name="Kono N."/>
            <person name="Nakamura H."/>
            <person name="Ohtoshi R."/>
            <person name="Tomita M."/>
            <person name="Numata K."/>
            <person name="Arakawa K."/>
        </authorList>
    </citation>
    <scope>NUCLEOTIDE SEQUENCE [LARGE SCALE GENOMIC DNA]</scope>
</reference>
<accession>A0A4C1SCL0</accession>
<evidence type="ECO:0000313" key="2">
    <source>
        <dbReference type="Proteomes" id="UP000299102"/>
    </source>
</evidence>
<comment type="caution">
    <text evidence="1">The sequence shown here is derived from an EMBL/GenBank/DDBJ whole genome shotgun (WGS) entry which is preliminary data.</text>
</comment>
<gene>
    <name evidence="1" type="ORF">EVAR_730_1</name>
</gene>
<dbReference type="AlphaFoldDB" id="A0A4C1SCL0"/>
<protein>
    <submittedName>
        <fullName evidence="1">Uncharacterized protein</fullName>
    </submittedName>
</protein>